<dbReference type="SUPFAM" id="SSF56935">
    <property type="entry name" value="Porins"/>
    <property type="match status" value="1"/>
</dbReference>
<evidence type="ECO:0000256" key="12">
    <source>
        <dbReference type="PROSITE-ProRule" id="PRU01360"/>
    </source>
</evidence>
<keyword evidence="3 12" id="KW-1134">Transmembrane beta strand</keyword>
<reference evidence="16 17" key="1">
    <citation type="journal article" date="2015" name="BMC Genomics">
        <title>Comparative genomics and metabolic profiling of the genus Lysobacter.</title>
        <authorList>
            <person name="de Bruijn I."/>
            <person name="Cheng X."/>
            <person name="de Jager V."/>
            <person name="Exposito R.G."/>
            <person name="Watrous J."/>
            <person name="Patel N."/>
            <person name="Postma J."/>
            <person name="Dorrestein P.C."/>
            <person name="Kobayashi D."/>
            <person name="Raaijmakers J.M."/>
        </authorList>
    </citation>
    <scope>NUCLEOTIDE SEQUENCE [LARGE SCALE GENOMIC DNA]</scope>
    <source>
        <strain evidence="16 17">76</strain>
    </source>
</reference>
<dbReference type="CDD" id="cd01347">
    <property type="entry name" value="ligand_gated_channel"/>
    <property type="match status" value="1"/>
</dbReference>
<evidence type="ECO:0000256" key="2">
    <source>
        <dbReference type="ARBA" id="ARBA00022448"/>
    </source>
</evidence>
<keyword evidence="7" id="KW-0408">Iron</keyword>
<keyword evidence="17" id="KW-1185">Reference proteome</keyword>
<evidence type="ECO:0000256" key="11">
    <source>
        <dbReference type="ARBA" id="ARBA00023237"/>
    </source>
</evidence>
<evidence type="ECO:0000256" key="5">
    <source>
        <dbReference type="ARBA" id="ARBA00022692"/>
    </source>
</evidence>
<accession>A0A0S2F891</accession>
<keyword evidence="8" id="KW-0406">Ion transport</keyword>
<dbReference type="Gene3D" id="2.40.170.20">
    <property type="entry name" value="TonB-dependent receptor, beta-barrel domain"/>
    <property type="match status" value="1"/>
</dbReference>
<evidence type="ECO:0000256" key="6">
    <source>
        <dbReference type="ARBA" id="ARBA00022729"/>
    </source>
</evidence>
<keyword evidence="11 12" id="KW-0998">Cell outer membrane</keyword>
<feature type="domain" description="TonB-dependent receptor-like beta-barrel" evidence="14">
    <location>
        <begin position="225"/>
        <end position="629"/>
    </location>
</feature>
<name>A0A0S2F891_LYSAN</name>
<dbReference type="Pfam" id="PF00593">
    <property type="entry name" value="TonB_dep_Rec_b-barrel"/>
    <property type="match status" value="1"/>
</dbReference>
<dbReference type="EMBL" id="CP011129">
    <property type="protein sequence ID" value="ALN79785.1"/>
    <property type="molecule type" value="Genomic_DNA"/>
</dbReference>
<evidence type="ECO:0000259" key="14">
    <source>
        <dbReference type="Pfam" id="PF00593"/>
    </source>
</evidence>
<gene>
    <name evidence="16" type="ORF">LA76x_1629</name>
</gene>
<evidence type="ECO:0000256" key="1">
    <source>
        <dbReference type="ARBA" id="ARBA00004571"/>
    </source>
</evidence>
<comment type="similarity">
    <text evidence="12 13">Belongs to the TonB-dependent receptor family.</text>
</comment>
<keyword evidence="9 13" id="KW-0798">TonB box</keyword>
<dbReference type="GO" id="GO:0009279">
    <property type="term" value="C:cell outer membrane"/>
    <property type="evidence" value="ECO:0007669"/>
    <property type="project" value="UniProtKB-SubCell"/>
</dbReference>
<keyword evidence="10 12" id="KW-0472">Membrane</keyword>
<dbReference type="InterPro" id="IPR012910">
    <property type="entry name" value="Plug_dom"/>
</dbReference>
<dbReference type="PATRIC" id="fig|84531.8.peg.1659"/>
<dbReference type="KEGG" id="lab:LA76x_1629"/>
<evidence type="ECO:0000256" key="8">
    <source>
        <dbReference type="ARBA" id="ARBA00023065"/>
    </source>
</evidence>
<feature type="domain" description="TonB-dependent receptor plug" evidence="15">
    <location>
        <begin position="51"/>
        <end position="154"/>
    </location>
</feature>
<evidence type="ECO:0000256" key="10">
    <source>
        <dbReference type="ARBA" id="ARBA00023136"/>
    </source>
</evidence>
<evidence type="ECO:0000259" key="15">
    <source>
        <dbReference type="Pfam" id="PF07715"/>
    </source>
</evidence>
<dbReference type="GO" id="GO:0015344">
    <property type="term" value="F:siderophore uptake transmembrane transporter activity"/>
    <property type="evidence" value="ECO:0007669"/>
    <property type="project" value="TreeGrafter"/>
</dbReference>
<dbReference type="Gene3D" id="2.170.130.10">
    <property type="entry name" value="TonB-dependent receptor, plug domain"/>
    <property type="match status" value="1"/>
</dbReference>
<dbReference type="InterPro" id="IPR036942">
    <property type="entry name" value="Beta-barrel_TonB_sf"/>
</dbReference>
<dbReference type="PANTHER" id="PTHR32552">
    <property type="entry name" value="FERRICHROME IRON RECEPTOR-RELATED"/>
    <property type="match status" value="1"/>
</dbReference>
<evidence type="ECO:0000313" key="16">
    <source>
        <dbReference type="EMBL" id="ALN79785.1"/>
    </source>
</evidence>
<evidence type="ECO:0000256" key="13">
    <source>
        <dbReference type="RuleBase" id="RU003357"/>
    </source>
</evidence>
<sequence length="669" mass="73704">MQAVSDPAPADHWSSAKTLDSVRVFGLRGRPLAVDGIERARERLDERAGATGLIDGESYRGGRVSTLTDALGYAAGVFVQPRFGAEEARLSIRGSGLQRTFHGRGLELLQDGSPLNLADGGFDFQAVEPLSSRYIEVYRGANALEFGAATLGGAINFVSPTGYDAAPISLRVEAGDFGYRRGQAALAGVSGRGDGYLSLSGLRQDGFRDHAEQENYRLFGNAGFRFSDTLDGRVYFTHVDTRSALPGNLTLAESQRDPTLAAPGNLVLNQRRDYRLDRIAAKLAWAPSDTGTLTLSVYYADKSLDHPIFQVLRQESRDTGVDLRWRSEAQWLGRRNVLIAGAAFAQGDIEDDRFFNIAGHAGVRSNRFDQRARNGKLYVENQTWLAPSWVLAIGAQALRSERRSRDRFITAGRDESFSRDYSGLSPKLGLRYLLDAHTQLYANVSRSLEPPSFGELSGGPGVTQVDRQRATSGEIGLRLDRDKLSLDVALYGTRIDGELLSLSDGNGNPLGTVNADRTVHQGIELGLGWHPAENWTLSANYLYNDFRFDRDRVYGDNDLAGVPPQQLRAELRWSPGEHFYLAPNLEWTPQDYYIDHANSFKAPGYTIAGLRIGGKLAKDWSWFADARNLGDRKWIASSNVIADARGQDGRNFLPGDGRSVYLGLEWRSN</sequence>
<keyword evidence="16" id="KW-0675">Receptor</keyword>
<dbReference type="Pfam" id="PF07715">
    <property type="entry name" value="Plug"/>
    <property type="match status" value="1"/>
</dbReference>
<proteinExistence type="inferred from homology"/>
<organism evidence="16 17">
    <name type="scientific">Lysobacter antibioticus</name>
    <dbReference type="NCBI Taxonomy" id="84531"/>
    <lineage>
        <taxon>Bacteria</taxon>
        <taxon>Pseudomonadati</taxon>
        <taxon>Pseudomonadota</taxon>
        <taxon>Gammaproteobacteria</taxon>
        <taxon>Lysobacterales</taxon>
        <taxon>Lysobacteraceae</taxon>
        <taxon>Lysobacter</taxon>
    </lineage>
</organism>
<dbReference type="Proteomes" id="UP000060787">
    <property type="component" value="Chromosome"/>
</dbReference>
<dbReference type="STRING" id="84531.LA76x_1629"/>
<keyword evidence="4" id="KW-0410">Iron transport</keyword>
<dbReference type="PANTHER" id="PTHR32552:SF89">
    <property type="entry name" value="CATECHOLATE SIDEROPHORE RECEPTOR FIU"/>
    <property type="match status" value="1"/>
</dbReference>
<dbReference type="PROSITE" id="PS52016">
    <property type="entry name" value="TONB_DEPENDENT_REC_3"/>
    <property type="match status" value="1"/>
</dbReference>
<keyword evidence="2 12" id="KW-0813">Transport</keyword>
<keyword evidence="5 12" id="KW-0812">Transmembrane</keyword>
<evidence type="ECO:0000256" key="7">
    <source>
        <dbReference type="ARBA" id="ARBA00023004"/>
    </source>
</evidence>
<keyword evidence="6" id="KW-0732">Signal</keyword>
<evidence type="ECO:0000256" key="3">
    <source>
        <dbReference type="ARBA" id="ARBA00022452"/>
    </source>
</evidence>
<evidence type="ECO:0000313" key="17">
    <source>
        <dbReference type="Proteomes" id="UP000060787"/>
    </source>
</evidence>
<protein>
    <submittedName>
        <fullName evidence="16">TonB dependent receptor family protein</fullName>
    </submittedName>
</protein>
<dbReference type="InterPro" id="IPR000531">
    <property type="entry name" value="Beta-barrel_TonB"/>
</dbReference>
<dbReference type="AlphaFoldDB" id="A0A0S2F891"/>
<dbReference type="eggNOG" id="COG4772">
    <property type="taxonomic scope" value="Bacteria"/>
</dbReference>
<comment type="subcellular location">
    <subcellularLocation>
        <location evidence="1 12">Cell outer membrane</location>
        <topology evidence="1 12">Multi-pass membrane protein</topology>
    </subcellularLocation>
</comment>
<evidence type="ECO:0000256" key="9">
    <source>
        <dbReference type="ARBA" id="ARBA00023077"/>
    </source>
</evidence>
<dbReference type="InterPro" id="IPR037066">
    <property type="entry name" value="Plug_dom_sf"/>
</dbReference>
<evidence type="ECO:0000256" key="4">
    <source>
        <dbReference type="ARBA" id="ARBA00022496"/>
    </source>
</evidence>
<dbReference type="InterPro" id="IPR039426">
    <property type="entry name" value="TonB-dep_rcpt-like"/>
</dbReference>